<dbReference type="EMBL" id="JBEFLD010000008">
    <property type="protein sequence ID" value="MEQ6292100.1"/>
    <property type="molecule type" value="Genomic_DNA"/>
</dbReference>
<proteinExistence type="predicted"/>
<dbReference type="Proteomes" id="UP001433638">
    <property type="component" value="Unassembled WGS sequence"/>
</dbReference>
<reference evidence="1" key="1">
    <citation type="submission" date="2024-06" db="EMBL/GenBank/DDBJ databases">
        <title>Genome sequence of Vogesella sp. MAHUQ-64.</title>
        <authorList>
            <person name="Huq M.A."/>
        </authorList>
    </citation>
    <scope>NUCLEOTIDE SEQUENCE</scope>
    <source>
        <strain evidence="1">MAHUQ-64</strain>
    </source>
</reference>
<sequence>MSFNNYANNGNVINDYSIFIKDVKASKRLRIAINSWATWVNLGERVAMASTYNDNIVISEITTQLAQNKENMDFGDLVFRLFEISTNDISWTIPAEWYPELVLDIIVEEEKYHSDTNNSATTNTRPEEIYRFISRINNISPSEKTTCLLDIYTLNTDSLDKLKNKIDQEYLKIKKLLSWMEAQADLEAEKTVHIENAIEKISKGRFNTFIKGRNNAKVYIAKNRNQLGFCDSILNAARKSWNQQRRRSSGLTKQLGLSVKTETAKKLASLAEKYSLNETQVLEAIIRSEFKKEMYLKEITAITKAIDDL</sequence>
<comment type="caution">
    <text evidence="1">The sequence shown here is derived from an EMBL/GenBank/DDBJ whole genome shotgun (WGS) entry which is preliminary data.</text>
</comment>
<evidence type="ECO:0000313" key="2">
    <source>
        <dbReference type="Proteomes" id="UP001433638"/>
    </source>
</evidence>
<name>A0ABV1M990_9NEIS</name>
<evidence type="ECO:0000313" key="1">
    <source>
        <dbReference type="EMBL" id="MEQ6292100.1"/>
    </source>
</evidence>
<protein>
    <recommendedName>
        <fullName evidence="3">CD-NTase associated protein 4-like DNA endonuclease domain-containing protein</fullName>
    </recommendedName>
</protein>
<gene>
    <name evidence="1" type="ORF">ABNW52_15910</name>
</gene>
<dbReference type="RefSeq" id="WP_349589885.1">
    <property type="nucleotide sequence ID" value="NZ_JBEFLD010000008.1"/>
</dbReference>
<keyword evidence="2" id="KW-1185">Reference proteome</keyword>
<evidence type="ECO:0008006" key="3">
    <source>
        <dbReference type="Google" id="ProtNLM"/>
    </source>
</evidence>
<organism evidence="1 2">
    <name type="scientific">Vogesella oryzagri</name>
    <dbReference type="NCBI Taxonomy" id="3160864"/>
    <lineage>
        <taxon>Bacteria</taxon>
        <taxon>Pseudomonadati</taxon>
        <taxon>Pseudomonadota</taxon>
        <taxon>Betaproteobacteria</taxon>
        <taxon>Neisseriales</taxon>
        <taxon>Chromobacteriaceae</taxon>
        <taxon>Vogesella</taxon>
    </lineage>
</organism>
<accession>A0ABV1M990</accession>